<reference evidence="1 2" key="1">
    <citation type="submission" date="2019-11" db="EMBL/GenBank/DDBJ databases">
        <title>Characterization of a novel member of the family Ackermannviridae.</title>
        <authorList>
            <person name="Maina A.N."/>
            <person name="Mwaura F.B."/>
            <person name="Jumba M."/>
        </authorList>
    </citation>
    <scope>NUCLEOTIDE SEQUENCE [LARGE SCALE GENOMIC DNA]</scope>
</reference>
<dbReference type="Proteomes" id="UP000433471">
    <property type="component" value="Segment"/>
</dbReference>
<organism evidence="1 2">
    <name type="scientific">Vibrio phage vB_VchM_Kuja</name>
    <dbReference type="NCBI Taxonomy" id="2686437"/>
    <lineage>
        <taxon>Viruses</taxon>
        <taxon>Duplodnaviria</taxon>
        <taxon>Heunggongvirae</taxon>
        <taxon>Uroviricota</taxon>
        <taxon>Caudoviricetes</taxon>
        <taxon>Pantevenvirales</taxon>
        <taxon>Ackermannviridae</taxon>
        <taxon>Kujavirus</taxon>
        <taxon>Kujavirus kuja</taxon>
    </lineage>
</organism>
<gene>
    <name evidence="1" type="ORF">Kuja_0190</name>
</gene>
<protein>
    <submittedName>
        <fullName evidence="1">Uncharacterized protein</fullName>
    </submittedName>
</protein>
<proteinExistence type="predicted"/>
<accession>A0A6B9J522</accession>
<sequence length="831" mass="94694">MGLFKNLVTENEQFNEAFNQPPYEYTFGKKNATEVFFTFQEEGEDKEYRIMFAASAGMGKNVRRILIGERVGTSNTTRNVIKKFKNPLRVIATLTAAVEEFLITPMGMKIEGFAIFIPAIAGNRLDEFMKLLFKRNAKLRSKLALVDTKLKLDEKGFYLWTVRKGKNPAEVFNGELVSGMFPDQVLGDEESTSTPTQQTNDNTYLSPDEVVEKLYANLKGDGYEIDIQRSIMGKESVYVKTDDIRSVITVKATKEKVYMVVPVLNDKFESSWSMINANLTLLIGRIRKVELVNMQSEEPTPNPEQIYNQNRNKLVDWQIKNAFYTALSSSFSLEKDDIITSAFNDEDMDVMGFRFTKNGMSFHFVVDERDPNGTSFKVLKRGAVLIQHPVNIIGMSEKDLASVLETHILDYLSKGIDNQKTDYQRCLDAVGQLEFVTGIQSEKTGNNKKTVFNTTDPDLKIVVNDPMMRLTSIFVFNPSTGEVLFERKNTAEQPVSKIIDALSTKWKNLLKTKNQVRPDYQKFTTRMAEHRLVLRNVKSYEVDGLSTLYTVEDDIAVDVDYSDLENTKIKVYSRSKGTVLYQAENADDTTANTIKKNWKNIVNAEQQNSTFDRNQTNVIEYNFDGNIETFQKLLNELVANGSTVEGALGVATMKGWDFRTLTNIIYERILGVAGVTVLDRNNTVFHSGNTIHIELSLNNYFKVDLEAHKVEYSGMFQDSLKLNKDNNILEISDALNEYMTRLANDISLSESESNRILPDGYQENVFRFKVKFRSGSPARLYVHPISEEAKEIFGVDEYKTLWFESDEVGTYAVDRLNEYREISGLDDEVKK</sequence>
<keyword evidence="2" id="KW-1185">Reference proteome</keyword>
<name>A0A6B9J522_9CAUD</name>
<evidence type="ECO:0000313" key="1">
    <source>
        <dbReference type="EMBL" id="QGZ16010.1"/>
    </source>
</evidence>
<evidence type="ECO:0000313" key="2">
    <source>
        <dbReference type="Proteomes" id="UP000433471"/>
    </source>
</evidence>
<dbReference type="EMBL" id="MN718199">
    <property type="protein sequence ID" value="QGZ16010.1"/>
    <property type="molecule type" value="Genomic_DNA"/>
</dbReference>